<dbReference type="GO" id="GO:0005737">
    <property type="term" value="C:cytoplasm"/>
    <property type="evidence" value="ECO:0007669"/>
    <property type="project" value="TreeGrafter"/>
</dbReference>
<dbReference type="Gene3D" id="3.30.559.10">
    <property type="entry name" value="Chloramphenicol acetyltransferase-like domain"/>
    <property type="match status" value="1"/>
</dbReference>
<accession>A0A7K3M8T2</accession>
<evidence type="ECO:0000256" key="2">
    <source>
        <dbReference type="ARBA" id="ARBA00022679"/>
    </source>
</evidence>
<dbReference type="EMBL" id="WLZY01000008">
    <property type="protein sequence ID" value="NDL59679.1"/>
    <property type="molecule type" value="Genomic_DNA"/>
</dbReference>
<evidence type="ECO:0000256" key="3">
    <source>
        <dbReference type="ARBA" id="ARBA00023315"/>
    </source>
</evidence>
<dbReference type="GO" id="GO:0016407">
    <property type="term" value="F:acetyltransferase activity"/>
    <property type="evidence" value="ECO:0007669"/>
    <property type="project" value="TreeGrafter"/>
</dbReference>
<proteinExistence type="predicted"/>
<reference evidence="5 6" key="1">
    <citation type="submission" date="2019-11" db="EMBL/GenBank/DDBJ databases">
        <authorList>
            <person name="Li X.-J."/>
            <person name="Feng X.-M."/>
        </authorList>
    </citation>
    <scope>NUCLEOTIDE SEQUENCE [LARGE SCALE GENOMIC DNA]</scope>
    <source>
        <strain evidence="5 6">XMNu-373</strain>
    </source>
</reference>
<dbReference type="Pfam" id="PF00198">
    <property type="entry name" value="2-oxoacid_dh"/>
    <property type="match status" value="2"/>
</dbReference>
<feature type="domain" description="2-oxoacid dehydrogenase acyltransferase catalytic" evidence="4">
    <location>
        <begin position="173"/>
        <end position="257"/>
    </location>
</feature>
<evidence type="ECO:0000259" key="4">
    <source>
        <dbReference type="Pfam" id="PF00198"/>
    </source>
</evidence>
<dbReference type="InterPro" id="IPR001078">
    <property type="entry name" value="2-oxoacid_DH_actylTfrase"/>
</dbReference>
<sequence>MTSRRRQVEFRPFPARRRLLTAAMRVGRTMVPIHGLVEADVTTARRMLREQRPRLSFSAYVVACVARAAAMHPEVHAYRDWRGRLVLPHHVDVAVLIEEALEDGPVPVAHLVRDADVREVTDISSEIRDVQAGRSSSSAGAMFERAMIVARIPGAVPLFMRVMRRSVRMHERSGSVAVSPIGMFAGGGGHGIGAPTMLTLNVMVGGLSERPRVVDGKIEVRTVVDLTITVDHNVVDGAPAARFAASFRSLLESTDLLAGVRGS</sequence>
<dbReference type="PANTHER" id="PTHR43178:SF5">
    <property type="entry name" value="LIPOAMIDE ACYLTRANSFERASE COMPONENT OF BRANCHED-CHAIN ALPHA-KETO ACID DEHYDROGENASE COMPLEX, MITOCHONDRIAL"/>
    <property type="match status" value="1"/>
</dbReference>
<dbReference type="SUPFAM" id="SSF52777">
    <property type="entry name" value="CoA-dependent acyltransferases"/>
    <property type="match status" value="1"/>
</dbReference>
<keyword evidence="6" id="KW-1185">Reference proteome</keyword>
<dbReference type="AlphaFoldDB" id="A0A7K3M8T2"/>
<comment type="cofactor">
    <cofactor evidence="1">
        <name>(R)-lipoate</name>
        <dbReference type="ChEBI" id="CHEBI:83088"/>
    </cofactor>
</comment>
<keyword evidence="2" id="KW-0808">Transferase</keyword>
<dbReference type="Proteomes" id="UP000460435">
    <property type="component" value="Unassembled WGS sequence"/>
</dbReference>
<keyword evidence="3" id="KW-0012">Acyltransferase</keyword>
<dbReference type="InterPro" id="IPR023213">
    <property type="entry name" value="CAT-like_dom_sf"/>
</dbReference>
<feature type="domain" description="2-oxoacid dehydrogenase acyltransferase catalytic" evidence="4">
    <location>
        <begin position="32"/>
        <end position="132"/>
    </location>
</feature>
<evidence type="ECO:0000313" key="6">
    <source>
        <dbReference type="Proteomes" id="UP000460435"/>
    </source>
</evidence>
<gene>
    <name evidence="5" type="ORF">F7O44_21640</name>
</gene>
<dbReference type="InterPro" id="IPR050743">
    <property type="entry name" value="2-oxoacid_DH_E2_comp"/>
</dbReference>
<comment type="caution">
    <text evidence="5">The sequence shown here is derived from an EMBL/GenBank/DDBJ whole genome shotgun (WGS) entry which is preliminary data.</text>
</comment>
<organism evidence="5 6">
    <name type="scientific">Phytoactinopolyspora mesophila</name>
    <dbReference type="NCBI Taxonomy" id="2650750"/>
    <lineage>
        <taxon>Bacteria</taxon>
        <taxon>Bacillati</taxon>
        <taxon>Actinomycetota</taxon>
        <taxon>Actinomycetes</taxon>
        <taxon>Jiangellales</taxon>
        <taxon>Jiangellaceae</taxon>
        <taxon>Phytoactinopolyspora</taxon>
    </lineage>
</organism>
<dbReference type="PANTHER" id="PTHR43178">
    <property type="entry name" value="DIHYDROLIPOAMIDE ACETYLTRANSFERASE COMPONENT OF PYRUVATE DEHYDROGENASE COMPLEX"/>
    <property type="match status" value="1"/>
</dbReference>
<protein>
    <submittedName>
        <fullName evidence="5">Dehydrogenase</fullName>
    </submittedName>
</protein>
<evidence type="ECO:0000313" key="5">
    <source>
        <dbReference type="EMBL" id="NDL59679.1"/>
    </source>
</evidence>
<dbReference type="RefSeq" id="WP_162452372.1">
    <property type="nucleotide sequence ID" value="NZ_WLZY01000008.1"/>
</dbReference>
<evidence type="ECO:0000256" key="1">
    <source>
        <dbReference type="ARBA" id="ARBA00001938"/>
    </source>
</evidence>
<dbReference type="GO" id="GO:0031405">
    <property type="term" value="F:lipoic acid binding"/>
    <property type="evidence" value="ECO:0007669"/>
    <property type="project" value="TreeGrafter"/>
</dbReference>
<name>A0A7K3M8T2_9ACTN</name>